<evidence type="ECO:0000313" key="3">
    <source>
        <dbReference type="Proteomes" id="UP000245207"/>
    </source>
</evidence>
<dbReference type="AlphaFoldDB" id="A0A2U1KHK9"/>
<gene>
    <name evidence="2" type="ORF">CTI12_AA601980</name>
</gene>
<dbReference type="STRING" id="35608.A0A2U1KHK9"/>
<proteinExistence type="predicted"/>
<organism evidence="2 3">
    <name type="scientific">Artemisia annua</name>
    <name type="common">Sweet wormwood</name>
    <dbReference type="NCBI Taxonomy" id="35608"/>
    <lineage>
        <taxon>Eukaryota</taxon>
        <taxon>Viridiplantae</taxon>
        <taxon>Streptophyta</taxon>
        <taxon>Embryophyta</taxon>
        <taxon>Tracheophyta</taxon>
        <taxon>Spermatophyta</taxon>
        <taxon>Magnoliopsida</taxon>
        <taxon>eudicotyledons</taxon>
        <taxon>Gunneridae</taxon>
        <taxon>Pentapetalae</taxon>
        <taxon>asterids</taxon>
        <taxon>campanulids</taxon>
        <taxon>Asterales</taxon>
        <taxon>Asteraceae</taxon>
        <taxon>Asteroideae</taxon>
        <taxon>Anthemideae</taxon>
        <taxon>Artemisiinae</taxon>
        <taxon>Artemisia</taxon>
    </lineage>
</organism>
<protein>
    <submittedName>
        <fullName evidence="2">Pseudouridine synthase family protein</fullName>
    </submittedName>
</protein>
<reference evidence="2 3" key="1">
    <citation type="journal article" date="2018" name="Mol. Plant">
        <title>The genome of Artemisia annua provides insight into the evolution of Asteraceae family and artemisinin biosynthesis.</title>
        <authorList>
            <person name="Shen Q."/>
            <person name="Zhang L."/>
            <person name="Liao Z."/>
            <person name="Wang S."/>
            <person name="Yan T."/>
            <person name="Shi P."/>
            <person name="Liu M."/>
            <person name="Fu X."/>
            <person name="Pan Q."/>
            <person name="Wang Y."/>
            <person name="Lv Z."/>
            <person name="Lu X."/>
            <person name="Zhang F."/>
            <person name="Jiang W."/>
            <person name="Ma Y."/>
            <person name="Chen M."/>
            <person name="Hao X."/>
            <person name="Li L."/>
            <person name="Tang Y."/>
            <person name="Lv G."/>
            <person name="Zhou Y."/>
            <person name="Sun X."/>
            <person name="Brodelius P.E."/>
            <person name="Rose J.K.C."/>
            <person name="Tang K."/>
        </authorList>
    </citation>
    <scope>NUCLEOTIDE SEQUENCE [LARGE SCALE GENOMIC DNA]</scope>
    <source>
        <strain evidence="3">cv. Huhao1</strain>
        <tissue evidence="2">Leaf</tissue>
    </source>
</reference>
<keyword evidence="3" id="KW-1185">Reference proteome</keyword>
<comment type="caution">
    <text evidence="2">The sequence shown here is derived from an EMBL/GenBank/DDBJ whole genome shotgun (WGS) entry which is preliminary data.</text>
</comment>
<feature type="signal peptide" evidence="1">
    <location>
        <begin position="1"/>
        <end position="17"/>
    </location>
</feature>
<sequence>MATTSVRLLCFSSSAAAACPPSLETLPTPPAAVSHEKWEPYRKKKVVMRVGYVGTDYKDAKG</sequence>
<accession>A0A2U1KHK9</accession>
<evidence type="ECO:0000256" key="1">
    <source>
        <dbReference type="SAM" id="SignalP"/>
    </source>
</evidence>
<name>A0A2U1KHK9_ARTAN</name>
<dbReference type="Proteomes" id="UP000245207">
    <property type="component" value="Unassembled WGS sequence"/>
</dbReference>
<dbReference type="PROSITE" id="PS51257">
    <property type="entry name" value="PROKAR_LIPOPROTEIN"/>
    <property type="match status" value="1"/>
</dbReference>
<dbReference type="EMBL" id="PKPP01018554">
    <property type="protein sequence ID" value="PWA36232.1"/>
    <property type="molecule type" value="Genomic_DNA"/>
</dbReference>
<keyword evidence="1" id="KW-0732">Signal</keyword>
<feature type="chain" id="PRO_5015700232" evidence="1">
    <location>
        <begin position="18"/>
        <end position="62"/>
    </location>
</feature>
<evidence type="ECO:0000313" key="2">
    <source>
        <dbReference type="EMBL" id="PWA36232.1"/>
    </source>
</evidence>
<dbReference type="OrthoDB" id="1678019at2759"/>